<evidence type="ECO:0000313" key="3">
    <source>
        <dbReference type="Proteomes" id="UP000095280"/>
    </source>
</evidence>
<feature type="compositionally biased region" description="Polar residues" evidence="1">
    <location>
        <begin position="1585"/>
        <end position="1601"/>
    </location>
</feature>
<dbReference type="Gene3D" id="1.10.287.110">
    <property type="entry name" value="DnaJ domain"/>
    <property type="match status" value="1"/>
</dbReference>
<dbReference type="InterPro" id="IPR036869">
    <property type="entry name" value="J_dom_sf"/>
</dbReference>
<dbReference type="WBParaSite" id="maker-uti_cns_0007515-snap-gene-0.3-mRNA-1">
    <property type="protein sequence ID" value="maker-uti_cns_0007515-snap-gene-0.3-mRNA-1"/>
    <property type="gene ID" value="maker-uti_cns_0007515-snap-gene-0.3"/>
</dbReference>
<proteinExistence type="predicted"/>
<keyword evidence="3" id="KW-1185">Reference proteome</keyword>
<dbReference type="SUPFAM" id="SSF46565">
    <property type="entry name" value="Chaperone J-domain"/>
    <property type="match status" value="1"/>
</dbReference>
<feature type="compositionally biased region" description="Low complexity" evidence="1">
    <location>
        <begin position="251"/>
        <end position="261"/>
    </location>
</feature>
<protein>
    <submittedName>
        <fullName evidence="4">J domain-containing protein</fullName>
    </submittedName>
</protein>
<accession>A0A1I8HR59</accession>
<dbReference type="CDD" id="cd06257">
    <property type="entry name" value="DnaJ"/>
    <property type="match status" value="1"/>
</dbReference>
<dbReference type="PROSITE" id="PS50076">
    <property type="entry name" value="DNAJ_2"/>
    <property type="match status" value="1"/>
</dbReference>
<reference evidence="4" key="1">
    <citation type="submission" date="2016-11" db="UniProtKB">
        <authorList>
            <consortium name="WormBaseParasite"/>
        </authorList>
    </citation>
    <scope>IDENTIFICATION</scope>
</reference>
<evidence type="ECO:0000259" key="2">
    <source>
        <dbReference type="PROSITE" id="PS50076"/>
    </source>
</evidence>
<sequence>IVAFVSRTARTQQRLVAGRGAGAAAAGRHDGLGGAEGRPDQEQHPGWSVQGSRLGPPRSAQVQLDALRVLLLMAPQLGQSGRGFAHRNDPVPTIRRPRIGVQTALNSRGSLAPARWNSRIGFFYGGGALWRVRQRSAPSEARQLPRRLRHRLQSLSAAARPISEELPFHLLGIEPRRVGQGRVIGREGGPGRVVGHDSAVIELISELFPFLVHHRVGDEAPAGEEGHGVGIGVDNHSGVAAHDGGILEAAEQGAAQASPAEPRSDGQEDQVDDALALHSFQIEGGRPREPIHNGGRPLQSPLDPDFLHSSGRGRPPRQVGPGHGPVSAALQRLPLSGQIGQNGPANLLSCFNTAKAFVDTTTGTFETFGIVQQAGAVVGGQLVVAMLQRLFGLRQKLFLVLGGIALQPGSVLLPERWWLASYLQLQLFQGLLGLGKQSLCLANSGHSLLGVTQAASEAEILRAWRKRMTNYHPDKAGSEAEDMAKLLNQAKSVLCDKTERMKYDERRDEATEDYESGADLPRLPTGKTLSKDLMSRIAAWRESSETAHGAQCDPNGFANKFFEETRQAVLDLQEKLRVIKRTRRSTLQSPVFIESIASGELSEEHLDDEVLTEACKWARETLEKTLKRNTQTKVPPVQEGELVCCYDLSSLKESELRKLMVILIPPSGSKPLSSDPEKMRQRLKDVLPKFRVDVNRERRGIKKFFLGARCVVCSAEKDLSERKCFLVAGACHEFRPVCLTCSKLESKKRLQLWEELAATPQTGFVASYVATGIASIERMMHNLKINQPKSVVEATFDPSIALTTKLFLAASALWLALQKSQRNEHDIESLQSRQTELVLEISEEKDPDQELRLLLLLVENEESALESNENFRSFLTQEEARLKLIVDSADLNNSIHIAFSQSPRDRLLLRQASKSAKLADEALAKAKLESRIVGIYVPGHSVQALKKSEIAISRRLEKGQMTPLQAAMSALDLAMACETLAEVLACFLECVALLLRALEIEESLYQRYALKEAMFEIGIASVSICLNNFSDSALLNYVSRHAFALLRDAATKVGRPDDVERLISILEIVAFTGRFSPFVSLPLVRPSESLVFSNVLKKCAGCGNTYLSIDKVIFNKNTFQISVVGSKGNLVSDFDVLTGLLMDHPGVAFSLDKPANLHEARFHPFQKYWSSQPDLLKGTPLLDTLFNTDYIMKQFSSGLEICRKPPFDRRPLLNGRGLFAGLPDQLRWLLRPLSERGGQRSRCSRFWIAATDMEMKVEETPDTIEFVFGKVRLEVKTHRMVASMGGEHQDAETDDEDSPENQFAKDMTEALPSLGRFFPEFERLKELTKIPKLCLIIKAMHQSLGAMTVRQEQVEQILDHERAVRMEKSYEMAKNVLETLDRAESIPGASHYDCCNLATDQLLSQLNLNKTETVRALRRRDVRTLQYLLADSLPSSSAADVRQQIQDLIDSKRREFRNWNSKIQHKLNSSLHQRQQKISDCDWAPAVLSASSDATTRSTVYGGVLLNPKSVHSSFRMEFPPGSTVHKVVSFLILGELNSKQFASTRTFDSLDLGTVNELLGNNFPEMESSSDSELGGRSGRDNEGATSSADNQPRTSKNDQFLNDEGNWSHIFSDKPGHVVPRNAKEEWELRKKLVSIRDLALKKDPRCIDASQQFVHVEGRKNNCRFIFYKDERETSSDVLHLAWWIRIDGNGRIVGAGCNTVLAKERIPQLFLFLRPIPTGEALMAFFLREKHKLHGKKTDVEFHDHLSTIRKEFNIVSERANSERQYTAGARLSAAAIAAAVEEGPEGYVFVE</sequence>
<dbReference type="Proteomes" id="UP000095280">
    <property type="component" value="Unplaced"/>
</dbReference>
<name>A0A1I8HR59_9PLAT</name>
<feature type="region of interest" description="Disordered" evidence="1">
    <location>
        <begin position="251"/>
        <end position="270"/>
    </location>
</feature>
<dbReference type="Pfam" id="PF00226">
    <property type="entry name" value="DnaJ"/>
    <property type="match status" value="1"/>
</dbReference>
<dbReference type="InterPro" id="IPR001623">
    <property type="entry name" value="DnaJ_domain"/>
</dbReference>
<feature type="compositionally biased region" description="Basic and acidic residues" evidence="1">
    <location>
        <begin position="27"/>
        <end position="43"/>
    </location>
</feature>
<evidence type="ECO:0000256" key="1">
    <source>
        <dbReference type="SAM" id="MobiDB-lite"/>
    </source>
</evidence>
<feature type="region of interest" description="Disordered" evidence="1">
    <location>
        <begin position="16"/>
        <end position="58"/>
    </location>
</feature>
<organism evidence="3 4">
    <name type="scientific">Macrostomum lignano</name>
    <dbReference type="NCBI Taxonomy" id="282301"/>
    <lineage>
        <taxon>Eukaryota</taxon>
        <taxon>Metazoa</taxon>
        <taxon>Spiralia</taxon>
        <taxon>Lophotrochozoa</taxon>
        <taxon>Platyhelminthes</taxon>
        <taxon>Rhabditophora</taxon>
        <taxon>Macrostomorpha</taxon>
        <taxon>Macrostomida</taxon>
        <taxon>Macrostomidae</taxon>
        <taxon>Macrostomum</taxon>
    </lineage>
</organism>
<feature type="domain" description="J" evidence="2">
    <location>
        <begin position="444"/>
        <end position="507"/>
    </location>
</feature>
<evidence type="ECO:0000313" key="4">
    <source>
        <dbReference type="WBParaSite" id="maker-uti_cns_0007515-snap-gene-0.3-mRNA-1"/>
    </source>
</evidence>
<feature type="region of interest" description="Disordered" evidence="1">
    <location>
        <begin position="1562"/>
        <end position="1601"/>
    </location>
</feature>
<feature type="region of interest" description="Disordered" evidence="1">
    <location>
        <begin position="283"/>
        <end position="327"/>
    </location>
</feature>
<dbReference type="PANTHER" id="PTHR24074">
    <property type="entry name" value="CO-CHAPERONE PROTEIN DJLA"/>
    <property type="match status" value="1"/>
</dbReference>
<dbReference type="SMART" id="SM00271">
    <property type="entry name" value="DnaJ"/>
    <property type="match status" value="1"/>
</dbReference>
<dbReference type="InterPro" id="IPR050817">
    <property type="entry name" value="DjlA_DnaK_co-chaperone"/>
</dbReference>